<dbReference type="Proteomes" id="UP000193240">
    <property type="component" value="Unassembled WGS sequence"/>
</dbReference>
<organism evidence="1 2">
    <name type="scientific">Epicoccum nigrum</name>
    <name type="common">Soil fungus</name>
    <name type="synonym">Epicoccum purpurascens</name>
    <dbReference type="NCBI Taxonomy" id="105696"/>
    <lineage>
        <taxon>Eukaryota</taxon>
        <taxon>Fungi</taxon>
        <taxon>Dikarya</taxon>
        <taxon>Ascomycota</taxon>
        <taxon>Pezizomycotina</taxon>
        <taxon>Dothideomycetes</taxon>
        <taxon>Pleosporomycetidae</taxon>
        <taxon>Pleosporales</taxon>
        <taxon>Pleosporineae</taxon>
        <taxon>Didymellaceae</taxon>
        <taxon>Epicoccum</taxon>
    </lineage>
</organism>
<protein>
    <submittedName>
        <fullName evidence="1">Uncharacterized protein</fullName>
    </submittedName>
</protein>
<name>A0A1Y2M9M5_EPING</name>
<gene>
    <name evidence="1" type="ORF">B5807_03116</name>
</gene>
<keyword evidence="2" id="KW-1185">Reference proteome</keyword>
<evidence type="ECO:0000313" key="1">
    <source>
        <dbReference type="EMBL" id="OSS51928.1"/>
    </source>
</evidence>
<evidence type="ECO:0000313" key="2">
    <source>
        <dbReference type="Proteomes" id="UP000193240"/>
    </source>
</evidence>
<dbReference type="AlphaFoldDB" id="A0A1Y2M9M5"/>
<dbReference type="InParanoid" id="A0A1Y2M9M5"/>
<dbReference type="EMBL" id="KZ107840">
    <property type="protein sequence ID" value="OSS51928.1"/>
    <property type="molecule type" value="Genomic_DNA"/>
</dbReference>
<proteinExistence type="predicted"/>
<sequence length="271" mass="30042">MDIQYDDADAFEDGIAHTLSMLTDTLTDTIDDESATTIIRFALLAVGVDAKKLRTLIIMIYNSTTPSNECIAKLLVKLLDLTPSSIKGRITESSGEVVVSASLNLSRYIILREFQYDFENTIAQVVWSPKPIIVAATVFGADHVVKELIEERILDRMADSDHLFVPQNFELFINTCLSYGPKLDASTCKFSRLTAVFHKVSARVPAESKMFKLAMAGLVAARNNDWIVETNTTPQVLTSETEPTTPGMLTPETESTYELENVNQEDLIAPE</sequence>
<reference evidence="1 2" key="1">
    <citation type="journal article" date="2017" name="Genome Announc.">
        <title>Genome sequence of the saprophytic ascomycete Epicoccum nigrum ICMP 19927 strain isolated from New Zealand.</title>
        <authorList>
            <person name="Fokin M."/>
            <person name="Fleetwood D."/>
            <person name="Weir B.S."/>
            <person name="Villas-Boas S.G."/>
        </authorList>
    </citation>
    <scope>NUCLEOTIDE SEQUENCE [LARGE SCALE GENOMIC DNA]</scope>
    <source>
        <strain evidence="1 2">ICMP 19927</strain>
    </source>
</reference>
<accession>A0A1Y2M9M5</accession>